<evidence type="ECO:0000313" key="4">
    <source>
        <dbReference type="Proteomes" id="UP001551675"/>
    </source>
</evidence>
<keyword evidence="2" id="KW-0812">Transmembrane</keyword>
<evidence type="ECO:0000256" key="1">
    <source>
        <dbReference type="SAM" id="MobiDB-lite"/>
    </source>
</evidence>
<reference evidence="3 4" key="1">
    <citation type="submission" date="2024-06" db="EMBL/GenBank/DDBJ databases">
        <title>The Natural Products Discovery Center: Release of the First 8490 Sequenced Strains for Exploring Actinobacteria Biosynthetic Diversity.</title>
        <authorList>
            <person name="Kalkreuter E."/>
            <person name="Kautsar S.A."/>
            <person name="Yang D."/>
            <person name="Bader C.D."/>
            <person name="Teijaro C.N."/>
            <person name="Fluegel L."/>
            <person name="Davis C.M."/>
            <person name="Simpson J.R."/>
            <person name="Lauterbach L."/>
            <person name="Steele A.D."/>
            <person name="Gui C."/>
            <person name="Meng S."/>
            <person name="Li G."/>
            <person name="Viehrig K."/>
            <person name="Ye F."/>
            <person name="Su P."/>
            <person name="Kiefer A.F."/>
            <person name="Nichols A."/>
            <person name="Cepeda A.J."/>
            <person name="Yan W."/>
            <person name="Fan B."/>
            <person name="Jiang Y."/>
            <person name="Adhikari A."/>
            <person name="Zheng C.-J."/>
            <person name="Schuster L."/>
            <person name="Cowan T.M."/>
            <person name="Smanski M.J."/>
            <person name="Chevrette M.G."/>
            <person name="De Carvalho L.P.S."/>
            <person name="Shen B."/>
        </authorList>
    </citation>
    <scope>NUCLEOTIDE SEQUENCE [LARGE SCALE GENOMIC DNA]</scope>
    <source>
        <strain evidence="3 4">NPDC050100</strain>
    </source>
</reference>
<feature type="transmembrane region" description="Helical" evidence="2">
    <location>
        <begin position="199"/>
        <end position="222"/>
    </location>
</feature>
<name>A0ABV3GCM5_MICGL</name>
<sequence length="233" mass="24409">MTENQNPLPGDVRGPSSPYNQATPYGQPTQYGQGSPYAQGTPYPQGAYGTPPPQGPVRPRILWIILAWLLFVILIVVGVAGFAGGLTSTIKDAASITTFKSGEKVNVQLDPKDKPAIYASSDQAGDVTCKVEGDAGLDIRLTQPTASQTIAYGDATWEMVFQIGVPIAGAYNVSCEGDGVRFGVGKEIMGSVGKLVGGTVAMIALPGVGFLIAIIVTIVVLVRRSGARKRAMR</sequence>
<proteinExistence type="predicted"/>
<feature type="region of interest" description="Disordered" evidence="1">
    <location>
        <begin position="1"/>
        <end position="52"/>
    </location>
</feature>
<evidence type="ECO:0000313" key="3">
    <source>
        <dbReference type="EMBL" id="MEV0969322.1"/>
    </source>
</evidence>
<feature type="compositionally biased region" description="Polar residues" evidence="1">
    <location>
        <begin position="17"/>
        <end position="38"/>
    </location>
</feature>
<dbReference type="RefSeq" id="WP_061257563.1">
    <property type="nucleotide sequence ID" value="NZ_JBFALK010000005.1"/>
</dbReference>
<keyword evidence="2" id="KW-0472">Membrane</keyword>
<dbReference type="Proteomes" id="UP001551675">
    <property type="component" value="Unassembled WGS sequence"/>
</dbReference>
<comment type="caution">
    <text evidence="3">The sequence shown here is derived from an EMBL/GenBank/DDBJ whole genome shotgun (WGS) entry which is preliminary data.</text>
</comment>
<evidence type="ECO:0000256" key="2">
    <source>
        <dbReference type="SAM" id="Phobius"/>
    </source>
</evidence>
<dbReference type="EMBL" id="JBFALK010000005">
    <property type="protein sequence ID" value="MEV0969322.1"/>
    <property type="molecule type" value="Genomic_DNA"/>
</dbReference>
<organism evidence="3 4">
    <name type="scientific">Microtetraspora glauca</name>
    <dbReference type="NCBI Taxonomy" id="1996"/>
    <lineage>
        <taxon>Bacteria</taxon>
        <taxon>Bacillati</taxon>
        <taxon>Actinomycetota</taxon>
        <taxon>Actinomycetes</taxon>
        <taxon>Streptosporangiales</taxon>
        <taxon>Streptosporangiaceae</taxon>
        <taxon>Microtetraspora</taxon>
    </lineage>
</organism>
<keyword evidence="4" id="KW-1185">Reference proteome</keyword>
<keyword evidence="2" id="KW-1133">Transmembrane helix</keyword>
<feature type="transmembrane region" description="Helical" evidence="2">
    <location>
        <begin position="61"/>
        <end position="83"/>
    </location>
</feature>
<protein>
    <submittedName>
        <fullName evidence="3">Uncharacterized protein</fullName>
    </submittedName>
</protein>
<accession>A0ABV3GCM5</accession>
<gene>
    <name evidence="3" type="ORF">AB0I59_11865</name>
</gene>